<dbReference type="AlphaFoldDB" id="A0A7X0Y4M9"/>
<evidence type="ECO:0000259" key="2">
    <source>
        <dbReference type="PROSITE" id="PS51462"/>
    </source>
</evidence>
<keyword evidence="3" id="KW-0378">Hydrolase</keyword>
<organism evidence="3 4">
    <name type="scientific">Listeria grandensis</name>
    <dbReference type="NCBI Taxonomy" id="1494963"/>
    <lineage>
        <taxon>Bacteria</taxon>
        <taxon>Bacillati</taxon>
        <taxon>Bacillota</taxon>
        <taxon>Bacilli</taxon>
        <taxon>Bacillales</taxon>
        <taxon>Listeriaceae</taxon>
        <taxon>Listeria</taxon>
    </lineage>
</organism>
<dbReference type="PROSITE" id="PS51462">
    <property type="entry name" value="NUDIX"/>
    <property type="match status" value="1"/>
</dbReference>
<dbReference type="GO" id="GO:0016787">
    <property type="term" value="F:hydrolase activity"/>
    <property type="evidence" value="ECO:0007669"/>
    <property type="project" value="UniProtKB-KW"/>
</dbReference>
<dbReference type="Proteomes" id="UP000535908">
    <property type="component" value="Unassembled WGS sequence"/>
</dbReference>
<name>A0A7X0Y4M9_9LIST</name>
<gene>
    <name evidence="3" type="ORF">HCA69_10045</name>
</gene>
<feature type="domain" description="Nudix hydrolase" evidence="2">
    <location>
        <begin position="12"/>
        <end position="133"/>
    </location>
</feature>
<comment type="caution">
    <text evidence="3">The sequence shown here is derived from an EMBL/GenBank/DDBJ whole genome shotgun (WGS) entry which is preliminary data.</text>
</comment>
<evidence type="ECO:0000256" key="1">
    <source>
        <dbReference type="ARBA" id="ARBA00005582"/>
    </source>
</evidence>
<proteinExistence type="inferred from homology"/>
<dbReference type="InterPro" id="IPR000086">
    <property type="entry name" value="NUDIX_hydrolase_dom"/>
</dbReference>
<dbReference type="EMBL" id="JAARWN010000009">
    <property type="protein sequence ID" value="MBC1936708.1"/>
    <property type="molecule type" value="Genomic_DNA"/>
</dbReference>
<dbReference type="InterPro" id="IPR015797">
    <property type="entry name" value="NUDIX_hydrolase-like_dom_sf"/>
</dbReference>
<dbReference type="Gene3D" id="3.90.79.10">
    <property type="entry name" value="Nucleoside Triphosphate Pyrophosphohydrolase"/>
    <property type="match status" value="1"/>
</dbReference>
<evidence type="ECO:0000313" key="3">
    <source>
        <dbReference type="EMBL" id="MBC1936708.1"/>
    </source>
</evidence>
<reference evidence="3 4" key="1">
    <citation type="submission" date="2020-03" db="EMBL/GenBank/DDBJ databases">
        <title>Soil Listeria distribution.</title>
        <authorList>
            <person name="Liao J."/>
            <person name="Wiedmann M."/>
        </authorList>
    </citation>
    <scope>NUCLEOTIDE SEQUENCE [LARGE SCALE GENOMIC DNA]</scope>
    <source>
        <strain evidence="3 4">FSL L7-0741</strain>
    </source>
</reference>
<dbReference type="PANTHER" id="PTHR43736">
    <property type="entry name" value="ADP-RIBOSE PYROPHOSPHATASE"/>
    <property type="match status" value="1"/>
</dbReference>
<protein>
    <submittedName>
        <fullName evidence="3">NUDIX hydrolase</fullName>
    </submittedName>
</protein>
<dbReference type="RefSeq" id="WP_185526228.1">
    <property type="nucleotide sequence ID" value="NZ_JAARWN010000009.1"/>
</dbReference>
<comment type="similarity">
    <text evidence="1">Belongs to the Nudix hydrolase family.</text>
</comment>
<dbReference type="SUPFAM" id="SSF55811">
    <property type="entry name" value="Nudix"/>
    <property type="match status" value="1"/>
</dbReference>
<dbReference type="PANTHER" id="PTHR43736:SF1">
    <property type="entry name" value="DIHYDRONEOPTERIN TRIPHOSPHATE DIPHOSPHATASE"/>
    <property type="match status" value="1"/>
</dbReference>
<dbReference type="Pfam" id="PF00293">
    <property type="entry name" value="NUDIX"/>
    <property type="match status" value="1"/>
</dbReference>
<sequence length="145" mass="16945">MREFSSDGEPISRNAPYGAVIVIFKKITGEILLLKRKKCTNNKWLWGPPYGSRKPFEDIDQCAIRELYEEVSVSPELVKVTEKEQWHLYVGFMEDNQLVNLSEEHDEFLWVSERALKEYIGNDIILFQLKLAIEYLGRKSNDNFG</sequence>
<accession>A0A7X0Y4M9</accession>
<evidence type="ECO:0000313" key="4">
    <source>
        <dbReference type="Proteomes" id="UP000535908"/>
    </source>
</evidence>